<dbReference type="AlphaFoldDB" id="A0A1B8ZCC5"/>
<comment type="caution">
    <text evidence="1">The sequence shown here is derived from an EMBL/GenBank/DDBJ whole genome shotgun (WGS) entry which is preliminary data.</text>
</comment>
<proteinExistence type="predicted"/>
<dbReference type="OrthoDB" id="1151565at2"/>
<sequence length="111" mass="12351">MSQEIKSLKGKFVWQMTGDELIKLLKYENVYLSNRTNRSGAMHKIGNEKYVYGLKGIANLLGCSVSSATRLKRSGKINNAIVQDGRKIIVDVQKALSLLNDSSSIVKSNFE</sequence>
<dbReference type="Pfam" id="PF12964">
    <property type="entry name" value="DUF3853"/>
    <property type="match status" value="1"/>
</dbReference>
<evidence type="ECO:0000313" key="1">
    <source>
        <dbReference type="EMBL" id="OCA69186.1"/>
    </source>
</evidence>
<dbReference type="EMBL" id="MAYH01000048">
    <property type="protein sequence ID" value="OCA69186.1"/>
    <property type="molecule type" value="Genomic_DNA"/>
</dbReference>
<dbReference type="Proteomes" id="UP000092651">
    <property type="component" value="Unassembled WGS sequence"/>
</dbReference>
<dbReference type="InterPro" id="IPR024363">
    <property type="entry name" value="DUF3853"/>
</dbReference>
<reference evidence="1 2" key="1">
    <citation type="submission" date="2016-07" db="EMBL/GenBank/DDBJ databases">
        <authorList>
            <person name="Jeong J.-J."/>
            <person name="Kim D.W."/>
            <person name="Sang M.K."/>
            <person name="Choi I.-G."/>
            <person name="Kim K.D."/>
        </authorList>
    </citation>
    <scope>NUCLEOTIDE SEQUENCE [LARGE SCALE GENOMIC DNA]</scope>
    <source>
        <strain evidence="1 2">UTM-3</strain>
    </source>
</reference>
<name>A0A1B8ZCC5_9FLAO</name>
<organism evidence="1 2">
    <name type="scientific">Chryseobacterium artocarpi</name>
    <dbReference type="NCBI Taxonomy" id="1414727"/>
    <lineage>
        <taxon>Bacteria</taxon>
        <taxon>Pseudomonadati</taxon>
        <taxon>Bacteroidota</taxon>
        <taxon>Flavobacteriia</taxon>
        <taxon>Flavobacteriales</taxon>
        <taxon>Weeksellaceae</taxon>
        <taxon>Chryseobacterium group</taxon>
        <taxon>Chryseobacterium</taxon>
    </lineage>
</organism>
<gene>
    <name evidence="1" type="ORF">BBI01_18245</name>
</gene>
<evidence type="ECO:0000313" key="2">
    <source>
        <dbReference type="Proteomes" id="UP000092651"/>
    </source>
</evidence>
<evidence type="ECO:0008006" key="3">
    <source>
        <dbReference type="Google" id="ProtNLM"/>
    </source>
</evidence>
<keyword evidence="2" id="KW-1185">Reference proteome</keyword>
<protein>
    <recommendedName>
        <fullName evidence="3">DUF3853 domain-containing protein</fullName>
    </recommendedName>
</protein>
<accession>A0A1B8ZCC5</accession>